<feature type="transmembrane region" description="Helical" evidence="6">
    <location>
        <begin position="49"/>
        <end position="67"/>
    </location>
</feature>
<evidence type="ECO:0000256" key="4">
    <source>
        <dbReference type="ARBA" id="ARBA00022989"/>
    </source>
</evidence>
<feature type="transmembrane region" description="Helical" evidence="6">
    <location>
        <begin position="73"/>
        <end position="91"/>
    </location>
</feature>
<comment type="subcellular location">
    <subcellularLocation>
        <location evidence="1 6">Endoplasmic reticulum membrane</location>
        <topology evidence="1 6">Multi-pass membrane protein</topology>
    </subcellularLocation>
</comment>
<dbReference type="GO" id="GO:0009617">
    <property type="term" value="P:response to bacterium"/>
    <property type="evidence" value="ECO:0007669"/>
    <property type="project" value="InterPro"/>
</dbReference>
<dbReference type="InterPro" id="IPR003388">
    <property type="entry name" value="Reticulon"/>
</dbReference>
<evidence type="ECO:0000259" key="8">
    <source>
        <dbReference type="PROSITE" id="PS50845"/>
    </source>
</evidence>
<feature type="domain" description="Reticulon" evidence="8">
    <location>
        <begin position="39"/>
        <end position="224"/>
    </location>
</feature>
<protein>
    <recommendedName>
        <fullName evidence="6">Reticulon-like protein</fullName>
    </recommendedName>
</protein>
<dbReference type="GO" id="GO:0005789">
    <property type="term" value="C:endoplasmic reticulum membrane"/>
    <property type="evidence" value="ECO:0007669"/>
    <property type="project" value="UniProtKB-SubCell"/>
</dbReference>
<reference evidence="9" key="1">
    <citation type="journal article" date="2013" name="J. Plant Res.">
        <title>Effect of fungi and light on seed germination of three Opuntia species from semiarid lands of central Mexico.</title>
        <authorList>
            <person name="Delgado-Sanchez P."/>
            <person name="Jimenez-Bremont J.F."/>
            <person name="Guerrero-Gonzalez Mde L."/>
            <person name="Flores J."/>
        </authorList>
    </citation>
    <scope>NUCLEOTIDE SEQUENCE</scope>
    <source>
        <tissue evidence="9">Cladode</tissue>
    </source>
</reference>
<evidence type="ECO:0000313" key="9">
    <source>
        <dbReference type="EMBL" id="MBA4654318.1"/>
    </source>
</evidence>
<keyword evidence="2 6" id="KW-0812">Transmembrane</keyword>
<organism evidence="9">
    <name type="scientific">Opuntia streptacantha</name>
    <name type="common">Prickly pear cactus</name>
    <name type="synonym">Opuntia cardona</name>
    <dbReference type="NCBI Taxonomy" id="393608"/>
    <lineage>
        <taxon>Eukaryota</taxon>
        <taxon>Viridiplantae</taxon>
        <taxon>Streptophyta</taxon>
        <taxon>Embryophyta</taxon>
        <taxon>Tracheophyta</taxon>
        <taxon>Spermatophyta</taxon>
        <taxon>Magnoliopsida</taxon>
        <taxon>eudicotyledons</taxon>
        <taxon>Gunneridae</taxon>
        <taxon>Pentapetalae</taxon>
        <taxon>Caryophyllales</taxon>
        <taxon>Cactineae</taxon>
        <taxon>Cactaceae</taxon>
        <taxon>Opuntioideae</taxon>
        <taxon>Opuntia</taxon>
    </lineage>
</organism>
<accession>A0A7C8ZXS3</accession>
<name>A0A7C8ZXS3_OPUST</name>
<dbReference type="EMBL" id="GISG01183047">
    <property type="protein sequence ID" value="MBA4654318.1"/>
    <property type="molecule type" value="Transcribed_RNA"/>
</dbReference>
<keyword evidence="3 6" id="KW-0256">Endoplasmic reticulum</keyword>
<dbReference type="Pfam" id="PF02453">
    <property type="entry name" value="Reticulon"/>
    <property type="match status" value="1"/>
</dbReference>
<dbReference type="AlphaFoldDB" id="A0A7C8ZXS3"/>
<dbReference type="PANTHER" id="PTHR10994">
    <property type="entry name" value="RETICULON"/>
    <property type="match status" value="1"/>
</dbReference>
<feature type="region of interest" description="Disordered" evidence="7">
    <location>
        <begin position="1"/>
        <end position="22"/>
    </location>
</feature>
<reference evidence="9" key="2">
    <citation type="submission" date="2020-07" db="EMBL/GenBank/DDBJ databases">
        <authorList>
            <person name="Vera ALvarez R."/>
            <person name="Arias-Moreno D.M."/>
            <person name="Jimenez-Jacinto V."/>
            <person name="Jimenez-Bremont J.F."/>
            <person name="Swaminathan K."/>
            <person name="Moose S.P."/>
            <person name="Guerrero-Gonzalez M.L."/>
            <person name="Marino-Ramirez L."/>
            <person name="Landsman D."/>
            <person name="Rodriguez-Kessler M."/>
            <person name="Delgado-Sanchez P."/>
        </authorList>
    </citation>
    <scope>NUCLEOTIDE SEQUENCE</scope>
    <source>
        <tissue evidence="9">Cladode</tissue>
    </source>
</reference>
<proteinExistence type="predicted"/>
<evidence type="ECO:0000256" key="1">
    <source>
        <dbReference type="ARBA" id="ARBA00004477"/>
    </source>
</evidence>
<evidence type="ECO:0000256" key="7">
    <source>
        <dbReference type="SAM" id="MobiDB-lite"/>
    </source>
</evidence>
<dbReference type="InterPro" id="IPR045064">
    <property type="entry name" value="Reticulon-like"/>
</dbReference>
<evidence type="ECO:0000256" key="3">
    <source>
        <dbReference type="ARBA" id="ARBA00022824"/>
    </source>
</evidence>
<feature type="transmembrane region" description="Helical" evidence="6">
    <location>
        <begin position="150"/>
        <end position="175"/>
    </location>
</feature>
<evidence type="ECO:0000256" key="6">
    <source>
        <dbReference type="RuleBase" id="RU363132"/>
    </source>
</evidence>
<evidence type="ECO:0000256" key="2">
    <source>
        <dbReference type="ARBA" id="ARBA00022692"/>
    </source>
</evidence>
<evidence type="ECO:0000256" key="5">
    <source>
        <dbReference type="ARBA" id="ARBA00023136"/>
    </source>
</evidence>
<dbReference type="PANTHER" id="PTHR10994:SF154">
    <property type="entry name" value="RETICULON-LIKE PROTEIN B11"/>
    <property type="match status" value="1"/>
</dbReference>
<sequence>MQHRSRVPPIKPSISDVNEKPPPPKPLINVHQALGAGELADVLLWRKRYGSAAVLILGTCLWLAFTWGGCRPVSFIASLIFLLVVMLFFWAKSASLFNRPPPPVPDLEVPENSVEQAAVVIRAWVNSALAFVHQIITCGNLRLLTQVAALLWAISLVGNLFKFVTFAYFGFLLVLSLPVLYDKNQADVDECLPLLWILVLEGYKNLEKSFLNKIPVSVHKRRTP</sequence>
<keyword evidence="5 6" id="KW-0472">Membrane</keyword>
<dbReference type="PROSITE" id="PS50845">
    <property type="entry name" value="RETICULON"/>
    <property type="match status" value="1"/>
</dbReference>
<keyword evidence="4 6" id="KW-1133">Transmembrane helix</keyword>